<keyword evidence="2" id="KW-0285">Flavoprotein</keyword>
<dbReference type="PRINTS" id="PR00411">
    <property type="entry name" value="PNDRDTASEI"/>
</dbReference>
<evidence type="ECO:0000256" key="4">
    <source>
        <dbReference type="ARBA" id="ARBA00023002"/>
    </source>
</evidence>
<dbReference type="AlphaFoldDB" id="A0A1E3RA08"/>
<dbReference type="EMBL" id="MIHA01000029">
    <property type="protein sequence ID" value="ODQ86755.1"/>
    <property type="molecule type" value="Genomic_DNA"/>
</dbReference>
<dbReference type="NCBIfam" id="NF005508">
    <property type="entry name" value="PRK07121.1-1"/>
    <property type="match status" value="1"/>
</dbReference>
<dbReference type="InterPro" id="IPR050315">
    <property type="entry name" value="FAD-oxidoreductase_2"/>
</dbReference>
<dbReference type="GO" id="GO:0033765">
    <property type="term" value="F:steroid dehydrogenase activity, acting on the CH-CH group of donors"/>
    <property type="evidence" value="ECO:0007669"/>
    <property type="project" value="UniProtKB-ARBA"/>
</dbReference>
<reference evidence="7" key="1">
    <citation type="submission" date="2016-09" db="EMBL/GenBank/DDBJ databases">
        <authorList>
            <person name="Greninger A.L."/>
            <person name="Jerome K.R."/>
            <person name="Mcnair B."/>
            <person name="Wallis C."/>
            <person name="Fang F."/>
        </authorList>
    </citation>
    <scope>NUCLEOTIDE SEQUENCE [LARGE SCALE GENOMIC DNA]</scope>
    <source>
        <strain evidence="7">M6</strain>
    </source>
</reference>
<dbReference type="NCBIfam" id="NF005510">
    <property type="entry name" value="PRK07121.1-3"/>
    <property type="match status" value="1"/>
</dbReference>
<protein>
    <recommendedName>
        <fullName evidence="5">FAD-dependent oxidoreductase 2 FAD-binding domain-containing protein</fullName>
    </recommendedName>
</protein>
<keyword evidence="7" id="KW-1185">Reference proteome</keyword>
<dbReference type="GO" id="GO:0008202">
    <property type="term" value="P:steroid metabolic process"/>
    <property type="evidence" value="ECO:0007669"/>
    <property type="project" value="UniProtKB-ARBA"/>
</dbReference>
<evidence type="ECO:0000313" key="6">
    <source>
        <dbReference type="EMBL" id="ODQ86755.1"/>
    </source>
</evidence>
<evidence type="ECO:0000313" key="7">
    <source>
        <dbReference type="Proteomes" id="UP000094053"/>
    </source>
</evidence>
<evidence type="ECO:0000256" key="3">
    <source>
        <dbReference type="ARBA" id="ARBA00022827"/>
    </source>
</evidence>
<dbReference type="InterPro" id="IPR027477">
    <property type="entry name" value="Succ_DH/fumarate_Rdtase_cat_sf"/>
</dbReference>
<dbReference type="Proteomes" id="UP000094053">
    <property type="component" value="Unassembled WGS sequence"/>
</dbReference>
<dbReference type="Gene3D" id="3.90.700.10">
    <property type="entry name" value="Succinate dehydrogenase/fumarate reductase flavoprotein, catalytic domain"/>
    <property type="match status" value="1"/>
</dbReference>
<comment type="caution">
    <text evidence="6">The sequence shown here is derived from an EMBL/GenBank/DDBJ whole genome shotgun (WGS) entry which is preliminary data.</text>
</comment>
<dbReference type="Gene3D" id="3.50.50.60">
    <property type="entry name" value="FAD/NAD(P)-binding domain"/>
    <property type="match status" value="1"/>
</dbReference>
<evidence type="ECO:0000256" key="1">
    <source>
        <dbReference type="ARBA" id="ARBA00001974"/>
    </source>
</evidence>
<accession>A0A1E3RA08</accession>
<comment type="cofactor">
    <cofactor evidence="1">
        <name>FAD</name>
        <dbReference type="ChEBI" id="CHEBI:57692"/>
    </cofactor>
</comment>
<sequence>MSTDIPDTVDVAEASFSDEVDVVVIGFGIAGGCAAVSAAAAGARVLVLEKAAAVGGTTAMAGGHFYLGGGTAVQQATGHDDSAEEMYKYLVAVSPDPDHDKIRAYCEGSVEHFNWLEGLGFQFERSYYPGKVVVPPGTEGLSYTGNEKVWPFYEQAKPAPRGHSVPVPGELGGAAMVTDLLLKRADELGVQIRYETGATNLVVDDGAVVGVRWKHFTDTGDVRAASVVIAAGGFAMNPEMVARHTPALGQKRRTKHHGEVEPYILGNPNDDGLGIRLGESAGGVAKNLDGLFITAAAYPPEILLTGVIVNKDGQRFVAEDSYHSRTSAYVLEQPEQKAYLIVDEAHLQMPEMPLIKFIDGWESIAEMEEALGIPAGNLAATLDRYNRNAAAGQDPDFHKHPDYVAAQDTGPWGAFDLSLGVAMYSGFTMGGLDVSLDGEVLREDGSPVPGLYAAGACASNIAQDGKGYASGTQLGEGSFFGRRAGTHAARQAGTHAAAR</sequence>
<proteinExistence type="predicted"/>
<dbReference type="RefSeq" id="WP_069416591.1">
    <property type="nucleotide sequence ID" value="NZ_JACKUL010000014.1"/>
</dbReference>
<dbReference type="PANTHER" id="PTHR43400">
    <property type="entry name" value="FUMARATE REDUCTASE"/>
    <property type="match status" value="1"/>
</dbReference>
<dbReference type="PANTHER" id="PTHR43400:SF10">
    <property type="entry name" value="3-OXOSTEROID 1-DEHYDROGENASE"/>
    <property type="match status" value="1"/>
</dbReference>
<dbReference type="STRING" id="1776.BHQ18_26265"/>
<evidence type="ECO:0000256" key="2">
    <source>
        <dbReference type="ARBA" id="ARBA00022630"/>
    </source>
</evidence>
<dbReference type="SUPFAM" id="SSF56425">
    <property type="entry name" value="Succinate dehydrogenase/fumarate reductase flavoprotein, catalytic domain"/>
    <property type="match status" value="1"/>
</dbReference>
<dbReference type="InterPro" id="IPR003953">
    <property type="entry name" value="FAD-dep_OxRdtase_2_FAD-bd"/>
</dbReference>
<dbReference type="OrthoDB" id="337830at2"/>
<dbReference type="SUPFAM" id="SSF51905">
    <property type="entry name" value="FAD/NAD(P)-binding domain"/>
    <property type="match status" value="1"/>
</dbReference>
<name>A0A1E3RA08_MYCFV</name>
<organism evidence="6 7">
    <name type="scientific">Mycolicibacterium flavescens</name>
    <name type="common">Mycobacterium flavescens</name>
    <dbReference type="NCBI Taxonomy" id="1776"/>
    <lineage>
        <taxon>Bacteria</taxon>
        <taxon>Bacillati</taxon>
        <taxon>Actinomycetota</taxon>
        <taxon>Actinomycetes</taxon>
        <taxon>Mycobacteriales</taxon>
        <taxon>Mycobacteriaceae</taxon>
        <taxon>Mycolicibacterium</taxon>
    </lineage>
</organism>
<evidence type="ECO:0000259" key="5">
    <source>
        <dbReference type="Pfam" id="PF00890"/>
    </source>
</evidence>
<keyword evidence="3" id="KW-0274">FAD</keyword>
<dbReference type="Pfam" id="PF00890">
    <property type="entry name" value="FAD_binding_2"/>
    <property type="match status" value="1"/>
</dbReference>
<gene>
    <name evidence="6" type="ORF">BHQ18_26265</name>
</gene>
<feature type="domain" description="FAD-dependent oxidoreductase 2 FAD-binding" evidence="5">
    <location>
        <begin position="21"/>
        <end position="460"/>
    </location>
</feature>
<keyword evidence="4" id="KW-0560">Oxidoreductase</keyword>
<dbReference type="InterPro" id="IPR036188">
    <property type="entry name" value="FAD/NAD-bd_sf"/>
</dbReference>